<name>A0A934MRX5_9HYPH</name>
<dbReference type="InterPro" id="IPR007569">
    <property type="entry name" value="DUF559"/>
</dbReference>
<dbReference type="InterPro" id="IPR047216">
    <property type="entry name" value="Endonuclease_DUF559_bact"/>
</dbReference>
<feature type="domain" description="DUF559" evidence="2">
    <location>
        <begin position="4"/>
        <end position="105"/>
    </location>
</feature>
<gene>
    <name evidence="3" type="ORF">JEQ47_14175</name>
</gene>
<comment type="caution">
    <text evidence="3">The sequence shown here is derived from an EMBL/GenBank/DDBJ whole genome shotgun (WGS) entry which is preliminary data.</text>
</comment>
<proteinExistence type="predicted"/>
<organism evidence="3 4">
    <name type="scientific">Devosia sediminis</name>
    <dbReference type="NCBI Taxonomy" id="2798801"/>
    <lineage>
        <taxon>Bacteria</taxon>
        <taxon>Pseudomonadati</taxon>
        <taxon>Pseudomonadota</taxon>
        <taxon>Alphaproteobacteria</taxon>
        <taxon>Hyphomicrobiales</taxon>
        <taxon>Devosiaceae</taxon>
        <taxon>Devosia</taxon>
    </lineage>
</organism>
<dbReference type="RefSeq" id="WP_198877090.1">
    <property type="nucleotide sequence ID" value="NZ_JAEKMH010000003.1"/>
</dbReference>
<evidence type="ECO:0000313" key="3">
    <source>
        <dbReference type="EMBL" id="MBJ3785869.1"/>
    </source>
</evidence>
<dbReference type="EMBL" id="JAEKMH010000003">
    <property type="protein sequence ID" value="MBJ3785869.1"/>
    <property type="molecule type" value="Genomic_DNA"/>
</dbReference>
<evidence type="ECO:0000256" key="1">
    <source>
        <dbReference type="SAM" id="MobiDB-lite"/>
    </source>
</evidence>
<keyword evidence="3" id="KW-0540">Nuclease</keyword>
<reference evidence="3" key="1">
    <citation type="submission" date="2020-12" db="EMBL/GenBank/DDBJ databases">
        <title>Devosia sp. MSA67 isolated from Mo River.</title>
        <authorList>
            <person name="Ma F."/>
            <person name="Zi Z."/>
        </authorList>
    </citation>
    <scope>NUCLEOTIDE SEQUENCE</scope>
    <source>
        <strain evidence="3">MSA67</strain>
    </source>
</reference>
<feature type="region of interest" description="Disordered" evidence="1">
    <location>
        <begin position="147"/>
        <end position="171"/>
    </location>
</feature>
<accession>A0A934MRX5</accession>
<dbReference type="PANTHER" id="PTHR38590:SF1">
    <property type="entry name" value="BLL0828 PROTEIN"/>
    <property type="match status" value="1"/>
</dbReference>
<sequence length="171" mass="18663">MNTRPRQLRKNASDAENRLWYVLRNRGLSGLKFNRQFAVGPYIADFACREAALIVELDGGQHAGNMADENRTTFLNAEGYSVLRFWNDEVLKHRDTVCELILGVIEGSPSPDLRFAPATLSPSGRGIRGVRAAAGAQFLNQARSVLLPPGEKVARPQGETDEGASASRGNP</sequence>
<dbReference type="GO" id="GO:0004519">
    <property type="term" value="F:endonuclease activity"/>
    <property type="evidence" value="ECO:0007669"/>
    <property type="project" value="UniProtKB-KW"/>
</dbReference>
<evidence type="ECO:0000259" key="2">
    <source>
        <dbReference type="Pfam" id="PF04480"/>
    </source>
</evidence>
<dbReference type="PANTHER" id="PTHR38590">
    <property type="entry name" value="BLL0828 PROTEIN"/>
    <property type="match status" value="1"/>
</dbReference>
<dbReference type="Pfam" id="PF04480">
    <property type="entry name" value="DUF559"/>
    <property type="match status" value="1"/>
</dbReference>
<dbReference type="InterPro" id="IPR011335">
    <property type="entry name" value="Restrct_endonuc-II-like"/>
</dbReference>
<keyword evidence="4" id="KW-1185">Reference proteome</keyword>
<dbReference type="Gene3D" id="3.40.960.10">
    <property type="entry name" value="VSR Endonuclease"/>
    <property type="match status" value="1"/>
</dbReference>
<dbReference type="Proteomes" id="UP000602124">
    <property type="component" value="Unassembled WGS sequence"/>
</dbReference>
<evidence type="ECO:0000313" key="4">
    <source>
        <dbReference type="Proteomes" id="UP000602124"/>
    </source>
</evidence>
<dbReference type="CDD" id="cd01038">
    <property type="entry name" value="Endonuclease_DUF559"/>
    <property type="match status" value="1"/>
</dbReference>
<dbReference type="SUPFAM" id="SSF52980">
    <property type="entry name" value="Restriction endonuclease-like"/>
    <property type="match status" value="1"/>
</dbReference>
<keyword evidence="3" id="KW-0255">Endonuclease</keyword>
<protein>
    <submittedName>
        <fullName evidence="3">Endonuclease domain-containing protein</fullName>
    </submittedName>
</protein>
<keyword evidence="3" id="KW-0378">Hydrolase</keyword>
<dbReference type="AlphaFoldDB" id="A0A934MRX5"/>